<accession>A0A4P7MZ41</accession>
<dbReference type="GO" id="GO:0008270">
    <property type="term" value="F:zinc ion binding"/>
    <property type="evidence" value="ECO:0007669"/>
    <property type="project" value="UniProtKB-KW"/>
</dbReference>
<dbReference type="CDD" id="cd20071">
    <property type="entry name" value="SET_SMYD"/>
    <property type="match status" value="1"/>
</dbReference>
<dbReference type="Gene3D" id="2.170.270.10">
    <property type="entry name" value="SET domain"/>
    <property type="match status" value="1"/>
</dbReference>
<protein>
    <submittedName>
        <fullName evidence="4">Uncharacterized protein</fullName>
    </submittedName>
</protein>
<evidence type="ECO:0000256" key="1">
    <source>
        <dbReference type="ARBA" id="ARBA00022723"/>
    </source>
</evidence>
<dbReference type="InterPro" id="IPR002893">
    <property type="entry name" value="Znf_MYND"/>
</dbReference>
<keyword evidence="3" id="KW-0862">Zinc</keyword>
<dbReference type="PROSITE" id="PS50865">
    <property type="entry name" value="ZF_MYND_2"/>
    <property type="match status" value="1"/>
</dbReference>
<dbReference type="Pfam" id="PF00856">
    <property type="entry name" value="SET"/>
    <property type="match status" value="1"/>
</dbReference>
<evidence type="ECO:0000256" key="3">
    <source>
        <dbReference type="ARBA" id="ARBA00022833"/>
    </source>
</evidence>
<dbReference type="PANTHER" id="PTHR12197">
    <property type="entry name" value="HISTONE-LYSINE N-METHYLTRANSFERASE SMYD"/>
    <property type="match status" value="1"/>
</dbReference>
<dbReference type="AlphaFoldDB" id="A0A4P7MZ41"/>
<evidence type="ECO:0000256" key="2">
    <source>
        <dbReference type="ARBA" id="ARBA00022771"/>
    </source>
</evidence>
<dbReference type="PANTHER" id="PTHR12197:SF251">
    <property type="entry name" value="EG:BACR7C10.4 PROTEIN"/>
    <property type="match status" value="1"/>
</dbReference>
<evidence type="ECO:0000313" key="4">
    <source>
        <dbReference type="EMBL" id="QBZ55259.1"/>
    </source>
</evidence>
<dbReference type="Gene3D" id="6.10.140.2220">
    <property type="match status" value="1"/>
</dbReference>
<gene>
    <name evidence="4" type="ORF">PoMZ_00155</name>
</gene>
<evidence type="ECO:0000313" key="5">
    <source>
        <dbReference type="Proteomes" id="UP000294847"/>
    </source>
</evidence>
<keyword evidence="2" id="KW-0863">Zinc-finger</keyword>
<dbReference type="InterPro" id="IPR001214">
    <property type="entry name" value="SET_dom"/>
</dbReference>
<dbReference type="EMBL" id="CP034205">
    <property type="protein sequence ID" value="QBZ55259.1"/>
    <property type="molecule type" value="Genomic_DNA"/>
</dbReference>
<dbReference type="SMART" id="SM00317">
    <property type="entry name" value="SET"/>
    <property type="match status" value="1"/>
</dbReference>
<dbReference type="Proteomes" id="UP000294847">
    <property type="component" value="Chromosome 2"/>
</dbReference>
<proteinExistence type="predicted"/>
<name>A0A4P7MZ41_PYROR</name>
<dbReference type="InterPro" id="IPR046341">
    <property type="entry name" value="SET_dom_sf"/>
</dbReference>
<dbReference type="VEuPathDB" id="FungiDB:M_BR32_EuGene_00000151"/>
<dbReference type="SUPFAM" id="SSF82199">
    <property type="entry name" value="SET domain"/>
    <property type="match status" value="1"/>
</dbReference>
<dbReference type="Pfam" id="PF01753">
    <property type="entry name" value="zf-MYND"/>
    <property type="match status" value="1"/>
</dbReference>
<organism evidence="4 5">
    <name type="scientific">Pyricularia oryzae</name>
    <name type="common">Rice blast fungus</name>
    <name type="synonym">Magnaporthe oryzae</name>
    <dbReference type="NCBI Taxonomy" id="318829"/>
    <lineage>
        <taxon>Eukaryota</taxon>
        <taxon>Fungi</taxon>
        <taxon>Dikarya</taxon>
        <taxon>Ascomycota</taxon>
        <taxon>Pezizomycotina</taxon>
        <taxon>Sordariomycetes</taxon>
        <taxon>Sordariomycetidae</taxon>
        <taxon>Magnaporthales</taxon>
        <taxon>Pyriculariaceae</taxon>
        <taxon>Pyricularia</taxon>
    </lineage>
</organism>
<dbReference type="Gene3D" id="1.10.220.160">
    <property type="match status" value="1"/>
</dbReference>
<keyword evidence="1" id="KW-0479">Metal-binding</keyword>
<reference evidence="4 5" key="1">
    <citation type="journal article" date="2019" name="Mol. Biol. Evol.">
        <title>Blast fungal genomes show frequent chromosomal changes, gene gains and losses, and effector gene turnover.</title>
        <authorList>
            <person name="Gomez Luciano L.B."/>
            <person name="Jason Tsai I."/>
            <person name="Chuma I."/>
            <person name="Tosa Y."/>
            <person name="Chen Y.H."/>
            <person name="Li J.Y."/>
            <person name="Li M.Y."/>
            <person name="Jade Lu M.Y."/>
            <person name="Nakayashiki H."/>
            <person name="Li W.H."/>
        </authorList>
    </citation>
    <scope>NUCLEOTIDE SEQUENCE [LARGE SCALE GENOMIC DNA]</scope>
    <source>
        <strain evidence="4">MZ5-1-6</strain>
    </source>
</reference>
<dbReference type="PROSITE" id="PS50280">
    <property type="entry name" value="SET"/>
    <property type="match status" value="1"/>
</dbReference>
<dbReference type="GO" id="GO:0005634">
    <property type="term" value="C:nucleus"/>
    <property type="evidence" value="ECO:0007669"/>
    <property type="project" value="TreeGrafter"/>
</dbReference>
<dbReference type="InterPro" id="IPR050869">
    <property type="entry name" value="H3K4_H4K5_MeTrfase"/>
</dbReference>
<sequence length="542" mass="61692">MAASQVDQRIQEKHPGIAVHGTKGVRSGRSLRATRDFQPGDLIAEFDNPLAAFPDAARASTTCHHCLDQNAKVFGCMGCEKAVKYCSSECQRANWKLVHSKECKVFRKVQTAVGKDWLPTPVRTLVQLLVRWAEVQQLVSQLEGNEDRFKERKQLWEDMKLQAYAGIHYAGRKEDDANLFLSLDVLCKIQTNSFDRFDADTGASGTFLDPVLAMANHSCVPNAVVLFWRRKAYLRAEMPIKQGSEISISYIDYTKPVRFRQEDLWLYHFTCKCPRCKDDLNVYEVCRDSSVVPLNDLTLSPGVEKLLYPPGEADRFKQKSWRSKVEAIYEDCQHDRSAKPTFEERFAMLRANWQSCKPLVDAQLWAWQPLAQTLQGATLYYLGMENHTRALSTACFTALHCDPYQYVAPFKTFRLTGLMLIAKILTQTSVPDREELAKTAHPEILAILDRSDQASMLHAILLIVVNNAPKGHSDDWEVLHEAKTMLSGIESIEGREDESMLLRRWVKNPENHADKAFFQERVLRPIESLAKVAPEILRADLS</sequence>